<dbReference type="Proteomes" id="UP000249757">
    <property type="component" value="Unassembled WGS sequence"/>
</dbReference>
<feature type="domain" description="LysM" evidence="4">
    <location>
        <begin position="319"/>
        <end position="343"/>
    </location>
</feature>
<dbReference type="CDD" id="cd00118">
    <property type="entry name" value="LysM"/>
    <property type="match status" value="2"/>
</dbReference>
<accession>A0A922SQM4</accession>
<feature type="signal peptide" evidence="3">
    <location>
        <begin position="1"/>
        <end position="19"/>
    </location>
</feature>
<name>A0A922SQM4_9PLEO</name>
<dbReference type="Pfam" id="PF01476">
    <property type="entry name" value="LysM"/>
    <property type="match status" value="2"/>
</dbReference>
<dbReference type="InterPro" id="IPR052210">
    <property type="entry name" value="LysM1-like"/>
</dbReference>
<keyword evidence="3" id="KW-0732">Signal</keyword>
<proteinExistence type="predicted"/>
<dbReference type="EMBL" id="NRDI02000015">
    <property type="protein sequence ID" value="KAI1511001.1"/>
    <property type="molecule type" value="Genomic_DNA"/>
</dbReference>
<keyword evidence="6" id="KW-1185">Reference proteome</keyword>
<evidence type="ECO:0000256" key="3">
    <source>
        <dbReference type="SAM" id="SignalP"/>
    </source>
</evidence>
<dbReference type="AlphaFoldDB" id="A0A922SQM4"/>
<keyword evidence="1" id="KW-0147">Chitin-binding</keyword>
<dbReference type="GO" id="GO:0008061">
    <property type="term" value="F:chitin binding"/>
    <property type="evidence" value="ECO:0007669"/>
    <property type="project" value="UniProtKB-KW"/>
</dbReference>
<dbReference type="InterPro" id="IPR018392">
    <property type="entry name" value="LysM"/>
</dbReference>
<reference evidence="6" key="1">
    <citation type="journal article" date="2022" name="Microb. Genom.">
        <title>A global pangenome for the wheat fungal pathogen Pyrenophora tritici-repentis and prediction of effector protein structural homology.</title>
        <authorList>
            <person name="Moolhuijzen P.M."/>
            <person name="See P.T."/>
            <person name="Shi G."/>
            <person name="Powell H.R."/>
            <person name="Cockram J."/>
            <person name="Jorgensen L.N."/>
            <person name="Benslimane H."/>
            <person name="Strelkov S.E."/>
            <person name="Turner J."/>
            <person name="Liu Z."/>
            <person name="Moffat C.S."/>
        </authorList>
    </citation>
    <scope>NUCLEOTIDE SEQUENCE [LARGE SCALE GENOMIC DNA]</scope>
</reference>
<feature type="domain" description="LysM" evidence="4">
    <location>
        <begin position="439"/>
        <end position="462"/>
    </location>
</feature>
<feature type="chain" id="PRO_5037725521" evidence="3">
    <location>
        <begin position="20"/>
        <end position="603"/>
    </location>
</feature>
<evidence type="ECO:0000259" key="4">
    <source>
        <dbReference type="Pfam" id="PF01476"/>
    </source>
</evidence>
<gene>
    <name evidence="5" type="ORF">Ptr86124_010122</name>
</gene>
<dbReference type="PANTHER" id="PTHR34997:SF1">
    <property type="entry name" value="PEPTIDOGLYCAN-BINDING LYSIN DOMAIN"/>
    <property type="match status" value="1"/>
</dbReference>
<dbReference type="Gene3D" id="3.10.350.10">
    <property type="entry name" value="LysM domain"/>
    <property type="match status" value="2"/>
</dbReference>
<evidence type="ECO:0000256" key="1">
    <source>
        <dbReference type="ARBA" id="ARBA00022669"/>
    </source>
</evidence>
<evidence type="ECO:0000313" key="6">
    <source>
        <dbReference type="Proteomes" id="UP000249757"/>
    </source>
</evidence>
<keyword evidence="2" id="KW-0843">Virulence</keyword>
<evidence type="ECO:0000256" key="2">
    <source>
        <dbReference type="ARBA" id="ARBA00023026"/>
    </source>
</evidence>
<sequence length="603" mass="65691">MLISNLIFVALSLGGGAHAFAIPADQSANIDWKELQWDISKIHSGKPIDTGRGDEILIPQLANCSLTRHNGSIVYKIPTGGYDISEELFGKLNGKKLESSLDKRQCNSDNPCECGTHRTWQLIDVSWSKFLGETKVMSSPLCGPGSISNTFTATYSYSVSTTITTGAGPVASVWKGIDISVGFSYTWGNAVATGYSATCDASHPCIATFRPYIGQVKGRARWTDLSNSGNKLCGTGIAGNVEIHLPATERGCNNDKCGAEGVWDHCYYLGPVAKGYCRHIGPTPKPECPKALYPAACVNFPKSGTLCISTNAKCKTRLVQQGDTCAKVADANKSTWTQVATWNRDFGSDCKRIGEFVGGLVCISTPGGDWKNPSPSAATPTPSVTLPPFYGVDASLIPQPTFSGMINGSDIWTYKLAEGTRLDCDKYINVTDVGTSTGCAAVAQGYGITVDQLVNWNPSLSSSCVLNNDLTYCVQTSILHVANVTQYCTYEDQPSFGQTCDEFLQAWDLDYETFEAFNPGLGAKCDRWKLGHSYFAKAMHFRQPGIVKNCNKWDMANTTNYLENPCQIFEDKYGLLHARFVAWNPMVQQDCETSIMNRQMIIY</sequence>
<protein>
    <submittedName>
        <fullName evidence="5">LysM domain-containing protein</fullName>
    </submittedName>
</protein>
<evidence type="ECO:0000313" key="5">
    <source>
        <dbReference type="EMBL" id="KAI1511001.1"/>
    </source>
</evidence>
<dbReference type="InterPro" id="IPR036779">
    <property type="entry name" value="LysM_dom_sf"/>
</dbReference>
<comment type="caution">
    <text evidence="5">The sequence shown here is derived from an EMBL/GenBank/DDBJ whole genome shotgun (WGS) entry which is preliminary data.</text>
</comment>
<dbReference type="PANTHER" id="PTHR34997">
    <property type="entry name" value="AM15"/>
    <property type="match status" value="1"/>
</dbReference>
<organism evidence="5 6">
    <name type="scientific">Pyrenophora tritici-repentis</name>
    <dbReference type="NCBI Taxonomy" id="45151"/>
    <lineage>
        <taxon>Eukaryota</taxon>
        <taxon>Fungi</taxon>
        <taxon>Dikarya</taxon>
        <taxon>Ascomycota</taxon>
        <taxon>Pezizomycotina</taxon>
        <taxon>Dothideomycetes</taxon>
        <taxon>Pleosporomycetidae</taxon>
        <taxon>Pleosporales</taxon>
        <taxon>Pleosporineae</taxon>
        <taxon>Pleosporaceae</taxon>
        <taxon>Pyrenophora</taxon>
    </lineage>
</organism>